<evidence type="ECO:0000259" key="1">
    <source>
        <dbReference type="Pfam" id="PF07583"/>
    </source>
</evidence>
<feature type="non-terminal residue" evidence="2">
    <location>
        <position position="1"/>
    </location>
</feature>
<proteinExistence type="predicted"/>
<gene>
    <name evidence="2" type="ORF">METZ01_LOCUS465011</name>
</gene>
<feature type="non-terminal residue" evidence="2">
    <location>
        <position position="249"/>
    </location>
</feature>
<protein>
    <recommendedName>
        <fullName evidence="1">DUF1549 domain-containing protein</fullName>
    </recommendedName>
</protein>
<evidence type="ECO:0000313" key="2">
    <source>
        <dbReference type="EMBL" id="SVE12157.1"/>
    </source>
</evidence>
<accession>A0A383AWD1</accession>
<dbReference type="PANTHER" id="PTHR35889">
    <property type="entry name" value="CYCLOINULO-OLIGOSACCHARIDE FRUCTANOTRANSFERASE-RELATED"/>
    <property type="match status" value="1"/>
</dbReference>
<name>A0A383AWD1_9ZZZZ</name>
<dbReference type="Gene3D" id="2.60.40.1080">
    <property type="match status" value="1"/>
</dbReference>
<dbReference type="EMBL" id="UINC01195545">
    <property type="protein sequence ID" value="SVE12157.1"/>
    <property type="molecule type" value="Genomic_DNA"/>
</dbReference>
<dbReference type="Pfam" id="PF07583">
    <property type="entry name" value="PSCyt2"/>
    <property type="match status" value="1"/>
</dbReference>
<dbReference type="PANTHER" id="PTHR35889:SF3">
    <property type="entry name" value="F-BOX DOMAIN-CONTAINING PROTEIN"/>
    <property type="match status" value="1"/>
</dbReference>
<dbReference type="AlphaFoldDB" id="A0A383AWD1"/>
<dbReference type="InterPro" id="IPR011444">
    <property type="entry name" value="DUF1549"/>
</dbReference>
<organism evidence="2">
    <name type="scientific">marine metagenome</name>
    <dbReference type="NCBI Taxonomy" id="408172"/>
    <lineage>
        <taxon>unclassified sequences</taxon>
        <taxon>metagenomes</taxon>
        <taxon>ecological metagenomes</taxon>
    </lineage>
</organism>
<feature type="domain" description="DUF1549" evidence="1">
    <location>
        <begin position="171"/>
        <end position="249"/>
    </location>
</feature>
<reference evidence="2" key="1">
    <citation type="submission" date="2018-05" db="EMBL/GenBank/DDBJ databases">
        <authorList>
            <person name="Lanie J.A."/>
            <person name="Ng W.-L."/>
            <person name="Kazmierczak K.M."/>
            <person name="Andrzejewski T.M."/>
            <person name="Davidsen T.M."/>
            <person name="Wayne K.J."/>
            <person name="Tettelin H."/>
            <person name="Glass J.I."/>
            <person name="Rusch D."/>
            <person name="Podicherti R."/>
            <person name="Tsui H.-C.T."/>
            <person name="Winkler M.E."/>
        </authorList>
    </citation>
    <scope>NUCLEOTIDE SEQUENCE</scope>
</reference>
<sequence>YDAIYDIRAFTDDMASRRVNVAVPEKSLMLLKSTGAVPHEGAQVVKKGSKYYRIIRDWIGAGAKLDLESRKVDKIELLPNNPVAQEIGSTQQVRVVATYPDGTVRDVTREAIVTSGNRDVAEHDKIGLMTTLRRGEAPILARYEGRYAATTLTVMGDRSGFVWKEPPANNEVDRLAAAKWKRMKILPSDLSTDFEFLRRVHLDLTGLPPTPETVLAFIADKRPSKAKRDEVIDKLVGNSDFVEYWTNKW</sequence>